<keyword evidence="3" id="KW-0949">S-adenosyl-L-methionine</keyword>
<proteinExistence type="predicted"/>
<dbReference type="EMBL" id="NIRT01000047">
    <property type="protein sequence ID" value="PYD65034.1"/>
    <property type="molecule type" value="Genomic_DNA"/>
</dbReference>
<dbReference type="Proteomes" id="UP000189683">
    <property type="component" value="Chromosome"/>
</dbReference>
<reference evidence="5 7" key="3">
    <citation type="submission" date="2017-06" db="EMBL/GenBank/DDBJ databases">
        <title>A draft genome sequence of Komagataeibacter nataicola LMG 1536.</title>
        <authorList>
            <person name="Skraban J."/>
            <person name="Cleenwerck I."/>
            <person name="Vandamme P."/>
            <person name="Trcek J."/>
        </authorList>
    </citation>
    <scope>NUCLEOTIDE SEQUENCE [LARGE SCALE GENOMIC DNA]</scope>
    <source>
        <strain evidence="5 7">LMG 1536</strain>
    </source>
</reference>
<reference evidence="4" key="2">
    <citation type="submission" date="2017-02" db="EMBL/GenBank/DDBJ databases">
        <authorList>
            <person name="Zhang H."/>
        </authorList>
    </citation>
    <scope>NUCLEOTIDE SEQUENCE</scope>
    <source>
        <strain evidence="4">RZS01</strain>
    </source>
</reference>
<evidence type="ECO:0000256" key="2">
    <source>
        <dbReference type="ARBA" id="ARBA00022679"/>
    </source>
</evidence>
<keyword evidence="7" id="KW-1185">Reference proteome</keyword>
<dbReference type="EMBL" id="CP019875">
    <property type="protein sequence ID" value="AQU88611.1"/>
    <property type="molecule type" value="Genomic_DNA"/>
</dbReference>
<dbReference type="PROSITE" id="PS51682">
    <property type="entry name" value="SAM_OMT_I"/>
    <property type="match status" value="1"/>
</dbReference>
<accession>A0A9N7CT48</accession>
<name>A0A9N7CT48_9PROT</name>
<keyword evidence="1 5" id="KW-0489">Methyltransferase</keyword>
<dbReference type="SUPFAM" id="SSF53335">
    <property type="entry name" value="S-adenosyl-L-methionine-dependent methyltransferases"/>
    <property type="match status" value="1"/>
</dbReference>
<dbReference type="InterPro" id="IPR002935">
    <property type="entry name" value="SAM_O-MeTrfase"/>
</dbReference>
<evidence type="ECO:0000313" key="4">
    <source>
        <dbReference type="EMBL" id="AQU88611.1"/>
    </source>
</evidence>
<dbReference type="InterPro" id="IPR029063">
    <property type="entry name" value="SAM-dependent_MTases_sf"/>
</dbReference>
<gene>
    <name evidence="4" type="ORF">B0W47_15430</name>
    <name evidence="5" type="ORF">CDI09_15780</name>
</gene>
<dbReference type="PANTHER" id="PTHR43167">
    <property type="entry name" value="PUTATIVE (AFU_ORTHOLOGUE AFUA_6G01830)-RELATED"/>
    <property type="match status" value="1"/>
</dbReference>
<dbReference type="GO" id="GO:0032259">
    <property type="term" value="P:methylation"/>
    <property type="evidence" value="ECO:0007669"/>
    <property type="project" value="UniProtKB-KW"/>
</dbReference>
<dbReference type="Pfam" id="PF13578">
    <property type="entry name" value="Methyltransf_24"/>
    <property type="match status" value="1"/>
</dbReference>
<dbReference type="OrthoDB" id="9799672at2"/>
<evidence type="ECO:0000256" key="3">
    <source>
        <dbReference type="ARBA" id="ARBA00022691"/>
    </source>
</evidence>
<dbReference type="Gene3D" id="3.40.50.150">
    <property type="entry name" value="Vaccinia Virus protein VP39"/>
    <property type="match status" value="1"/>
</dbReference>
<keyword evidence="2" id="KW-0808">Transferase</keyword>
<dbReference type="AlphaFoldDB" id="A0A9N7CT48"/>
<evidence type="ECO:0000313" key="5">
    <source>
        <dbReference type="EMBL" id="PYD65034.1"/>
    </source>
</evidence>
<dbReference type="PANTHER" id="PTHR43167:SF1">
    <property type="entry name" value="PUTATIVE (AFU_ORTHOLOGUE AFUA_6G01830)-RELATED"/>
    <property type="match status" value="1"/>
</dbReference>
<protein>
    <submittedName>
        <fullName evidence="5">Methyltransferase</fullName>
    </submittedName>
</protein>
<sequence>MTDHLFRPQCTPAIQRVLERLYSETIEQDPIRRAEAQSAGLNHDGEHGFYQAMSGARMPVTPEFGALLYVLARSSSARHIIEFGTSFGVSTIFLAAALRDNGGGRLVTTEFVAQKAASAAANLREAGLDDLVEIRVGDVMTTLAQDVPQPIDLILLDASKGLYLDILLLLEPRLRRGGIVVSDRADLDGSDGGRAGAYLAYLSNPANGYRMASITTEALGQSFAHDIAVRS</sequence>
<evidence type="ECO:0000256" key="1">
    <source>
        <dbReference type="ARBA" id="ARBA00022603"/>
    </source>
</evidence>
<evidence type="ECO:0000313" key="7">
    <source>
        <dbReference type="Proteomes" id="UP000247512"/>
    </source>
</evidence>
<reference evidence="6" key="1">
    <citation type="submission" date="2017-02" db="EMBL/GenBank/DDBJ databases">
        <title>zhang.</title>
        <authorList>
            <person name="Zhang H."/>
        </authorList>
    </citation>
    <scope>NUCLEOTIDE SEQUENCE [LARGE SCALE GENOMIC DNA]</scope>
    <source>
        <strain evidence="6">RZS01</strain>
    </source>
</reference>
<evidence type="ECO:0000313" key="6">
    <source>
        <dbReference type="Proteomes" id="UP000189683"/>
    </source>
</evidence>
<organism evidence="4 6">
    <name type="scientific">Komagataeibacter nataicola</name>
    <dbReference type="NCBI Taxonomy" id="265960"/>
    <lineage>
        <taxon>Bacteria</taxon>
        <taxon>Pseudomonadati</taxon>
        <taxon>Pseudomonadota</taxon>
        <taxon>Alphaproteobacteria</taxon>
        <taxon>Acetobacterales</taxon>
        <taxon>Acetobacteraceae</taxon>
        <taxon>Komagataeibacter</taxon>
    </lineage>
</organism>
<dbReference type="GO" id="GO:0008171">
    <property type="term" value="F:O-methyltransferase activity"/>
    <property type="evidence" value="ECO:0007669"/>
    <property type="project" value="InterPro"/>
</dbReference>
<dbReference type="Proteomes" id="UP000247512">
    <property type="component" value="Unassembled WGS sequence"/>
</dbReference>
<dbReference type="KEGG" id="kna:B0W47_15430"/>
<dbReference type="RefSeq" id="WP_078527215.1">
    <property type="nucleotide sequence ID" value="NZ_CP019875.1"/>
</dbReference>